<name>A0AAV4J9W2_9GAST</name>
<evidence type="ECO:0000313" key="3">
    <source>
        <dbReference type="EMBL" id="GFS18620.1"/>
    </source>
</evidence>
<keyword evidence="4" id="KW-1185">Reference proteome</keyword>
<comment type="caution">
    <text evidence="3">The sequence shown here is derived from an EMBL/GenBank/DDBJ whole genome shotgun (WGS) entry which is preliminary data.</text>
</comment>
<feature type="compositionally biased region" description="Polar residues" evidence="1">
    <location>
        <begin position="1"/>
        <end position="15"/>
    </location>
</feature>
<dbReference type="Proteomes" id="UP000762676">
    <property type="component" value="Unassembled WGS sequence"/>
</dbReference>
<feature type="transmembrane region" description="Helical" evidence="2">
    <location>
        <begin position="141"/>
        <end position="159"/>
    </location>
</feature>
<dbReference type="AlphaFoldDB" id="A0AAV4J9W2"/>
<evidence type="ECO:0000256" key="2">
    <source>
        <dbReference type="SAM" id="Phobius"/>
    </source>
</evidence>
<evidence type="ECO:0000313" key="4">
    <source>
        <dbReference type="Proteomes" id="UP000762676"/>
    </source>
</evidence>
<keyword evidence="2" id="KW-0472">Membrane</keyword>
<keyword evidence="2" id="KW-0812">Transmembrane</keyword>
<protein>
    <submittedName>
        <fullName evidence="3">Uncharacterized protein</fullName>
    </submittedName>
</protein>
<keyword evidence="2" id="KW-1133">Transmembrane helix</keyword>
<dbReference type="EMBL" id="BMAT01003001">
    <property type="protein sequence ID" value="GFS18620.1"/>
    <property type="molecule type" value="Genomic_DNA"/>
</dbReference>
<feature type="transmembrane region" description="Helical" evidence="2">
    <location>
        <begin position="90"/>
        <end position="110"/>
    </location>
</feature>
<reference evidence="3 4" key="1">
    <citation type="journal article" date="2021" name="Elife">
        <title>Chloroplast acquisition without the gene transfer in kleptoplastic sea slugs, Plakobranchus ocellatus.</title>
        <authorList>
            <person name="Maeda T."/>
            <person name="Takahashi S."/>
            <person name="Yoshida T."/>
            <person name="Shimamura S."/>
            <person name="Takaki Y."/>
            <person name="Nagai Y."/>
            <person name="Toyoda A."/>
            <person name="Suzuki Y."/>
            <person name="Arimoto A."/>
            <person name="Ishii H."/>
            <person name="Satoh N."/>
            <person name="Nishiyama T."/>
            <person name="Hasebe M."/>
            <person name="Maruyama T."/>
            <person name="Minagawa J."/>
            <person name="Obokata J."/>
            <person name="Shigenobu S."/>
        </authorList>
    </citation>
    <scope>NUCLEOTIDE SEQUENCE [LARGE SCALE GENOMIC DNA]</scope>
</reference>
<organism evidence="3 4">
    <name type="scientific">Elysia marginata</name>
    <dbReference type="NCBI Taxonomy" id="1093978"/>
    <lineage>
        <taxon>Eukaryota</taxon>
        <taxon>Metazoa</taxon>
        <taxon>Spiralia</taxon>
        <taxon>Lophotrochozoa</taxon>
        <taxon>Mollusca</taxon>
        <taxon>Gastropoda</taxon>
        <taxon>Heterobranchia</taxon>
        <taxon>Euthyneura</taxon>
        <taxon>Panpulmonata</taxon>
        <taxon>Sacoglossa</taxon>
        <taxon>Placobranchoidea</taxon>
        <taxon>Plakobranchidae</taxon>
        <taxon>Elysia</taxon>
    </lineage>
</organism>
<proteinExistence type="predicted"/>
<feature type="region of interest" description="Disordered" evidence="1">
    <location>
        <begin position="1"/>
        <end position="26"/>
    </location>
</feature>
<accession>A0AAV4J9W2</accession>
<evidence type="ECO:0000256" key="1">
    <source>
        <dbReference type="SAM" id="MobiDB-lite"/>
    </source>
</evidence>
<feature type="transmembrane region" description="Helical" evidence="2">
    <location>
        <begin position="116"/>
        <end position="134"/>
    </location>
</feature>
<feature type="transmembrane region" description="Helical" evidence="2">
    <location>
        <begin position="58"/>
        <end position="78"/>
    </location>
</feature>
<sequence>MEDSNTNATPEDTTGNPGGATSQQATLATTSVARNAATGSAPGRGGSMPSSSRTSSSFVTYFLLLVRDLLTFFVRGGISAMMFAMDQTLRLVLLGADFLLGPTGASLLGYPCRLAMWMYQVVLWIVYTILELVLYLPWPMLLVYVAVLTILLMMMPPPLANIFKLLFKTLHLFIGVYKVFYGFIRG</sequence>
<gene>
    <name evidence="3" type="ORF">ElyMa_001527200</name>
</gene>